<dbReference type="CDD" id="cd11660">
    <property type="entry name" value="SANT_TRF"/>
    <property type="match status" value="1"/>
</dbReference>
<gene>
    <name evidence="6" type="ORF">PICMEDRAFT_14050</name>
</gene>
<evidence type="ECO:0000256" key="2">
    <source>
        <dbReference type="ARBA" id="ARBA00023242"/>
    </source>
</evidence>
<feature type="compositionally biased region" description="Basic and acidic residues" evidence="4">
    <location>
        <begin position="588"/>
        <end position="603"/>
    </location>
</feature>
<dbReference type="InterPro" id="IPR013867">
    <property type="entry name" value="Telomere_rpt-bd_fac_dimer_dom"/>
</dbReference>
<feature type="compositionally biased region" description="Basic and acidic residues" evidence="4">
    <location>
        <begin position="753"/>
        <end position="765"/>
    </location>
</feature>
<dbReference type="Pfam" id="PF00249">
    <property type="entry name" value="Myb_DNA-binding"/>
    <property type="match status" value="1"/>
</dbReference>
<dbReference type="SUPFAM" id="SSF46689">
    <property type="entry name" value="Homeodomain-like"/>
    <property type="match status" value="1"/>
</dbReference>
<feature type="region of interest" description="Disordered" evidence="4">
    <location>
        <begin position="746"/>
        <end position="765"/>
    </location>
</feature>
<evidence type="ECO:0000256" key="4">
    <source>
        <dbReference type="SAM" id="MobiDB-lite"/>
    </source>
</evidence>
<feature type="compositionally biased region" description="Polar residues" evidence="4">
    <location>
        <begin position="141"/>
        <end position="161"/>
    </location>
</feature>
<dbReference type="EMBL" id="KV454001">
    <property type="protein sequence ID" value="ODQ48483.1"/>
    <property type="molecule type" value="Genomic_DNA"/>
</dbReference>
<evidence type="ECO:0000313" key="7">
    <source>
        <dbReference type="Proteomes" id="UP000094455"/>
    </source>
</evidence>
<protein>
    <recommendedName>
        <fullName evidence="5">Myb-like domain-containing protein</fullName>
    </recommendedName>
</protein>
<dbReference type="OrthoDB" id="3366990at2759"/>
<dbReference type="Pfam" id="PF08558">
    <property type="entry name" value="TRF"/>
    <property type="match status" value="1"/>
</dbReference>
<dbReference type="Proteomes" id="UP000094455">
    <property type="component" value="Unassembled WGS sequence"/>
</dbReference>
<feature type="region of interest" description="Disordered" evidence="4">
    <location>
        <begin position="571"/>
        <end position="634"/>
    </location>
</feature>
<proteinExistence type="predicted"/>
<dbReference type="GO" id="GO:0010833">
    <property type="term" value="P:telomere maintenance via telomere lengthening"/>
    <property type="evidence" value="ECO:0007669"/>
    <property type="project" value="TreeGrafter"/>
</dbReference>
<dbReference type="PROSITE" id="PS50090">
    <property type="entry name" value="MYB_LIKE"/>
    <property type="match status" value="1"/>
</dbReference>
<evidence type="ECO:0000313" key="6">
    <source>
        <dbReference type="EMBL" id="ODQ48483.1"/>
    </source>
</evidence>
<dbReference type="GeneID" id="30176884"/>
<dbReference type="AlphaFoldDB" id="A0A1E3NSC7"/>
<dbReference type="InterPro" id="IPR052833">
    <property type="entry name" value="Telomeric_DNA-bd_trans-reg"/>
</dbReference>
<dbReference type="InterPro" id="IPR001005">
    <property type="entry name" value="SANT/Myb"/>
</dbReference>
<feature type="compositionally biased region" description="Basic and acidic residues" evidence="4">
    <location>
        <begin position="122"/>
        <end position="136"/>
    </location>
</feature>
<evidence type="ECO:0000256" key="1">
    <source>
        <dbReference type="ARBA" id="ARBA00023125"/>
    </source>
</evidence>
<dbReference type="GO" id="GO:0003691">
    <property type="term" value="F:double-stranded telomeric DNA binding"/>
    <property type="evidence" value="ECO:0007669"/>
    <property type="project" value="TreeGrafter"/>
</dbReference>
<dbReference type="FunFam" id="1.10.10.60:FF:000137">
    <property type="entry name" value="MYB DNA binding protein"/>
    <property type="match status" value="1"/>
</dbReference>
<keyword evidence="2" id="KW-0539">Nucleus</keyword>
<keyword evidence="7" id="KW-1185">Reference proteome</keyword>
<evidence type="ECO:0000256" key="3">
    <source>
        <dbReference type="ARBA" id="ARBA00023306"/>
    </source>
</evidence>
<keyword evidence="1" id="KW-0238">DNA-binding</keyword>
<feature type="region of interest" description="Disordered" evidence="4">
    <location>
        <begin position="1"/>
        <end position="37"/>
    </location>
</feature>
<dbReference type="Gene3D" id="1.10.10.60">
    <property type="entry name" value="Homeodomain-like"/>
    <property type="match status" value="1"/>
</dbReference>
<organism evidence="6 7">
    <name type="scientific">Pichia membranifaciens NRRL Y-2026</name>
    <dbReference type="NCBI Taxonomy" id="763406"/>
    <lineage>
        <taxon>Eukaryota</taxon>
        <taxon>Fungi</taxon>
        <taxon>Dikarya</taxon>
        <taxon>Ascomycota</taxon>
        <taxon>Saccharomycotina</taxon>
        <taxon>Pichiomycetes</taxon>
        <taxon>Pichiales</taxon>
        <taxon>Pichiaceae</taxon>
        <taxon>Pichia</taxon>
    </lineage>
</organism>
<dbReference type="STRING" id="763406.A0A1E3NSC7"/>
<accession>A0A1E3NSC7</accession>
<dbReference type="SMART" id="SM00717">
    <property type="entry name" value="SANT"/>
    <property type="match status" value="1"/>
</dbReference>
<feature type="compositionally biased region" description="Polar residues" evidence="4">
    <location>
        <begin position="604"/>
        <end position="618"/>
    </location>
</feature>
<feature type="domain" description="Myb-like" evidence="5">
    <location>
        <begin position="628"/>
        <end position="688"/>
    </location>
</feature>
<dbReference type="PANTHER" id="PTHR47807:SF1">
    <property type="entry name" value="PROTEIN TBF1"/>
    <property type="match status" value="1"/>
</dbReference>
<feature type="region of interest" description="Disordered" evidence="4">
    <location>
        <begin position="122"/>
        <end position="189"/>
    </location>
</feature>
<evidence type="ECO:0000259" key="5">
    <source>
        <dbReference type="PROSITE" id="PS50090"/>
    </source>
</evidence>
<reference evidence="6 7" key="1">
    <citation type="journal article" date="2016" name="Proc. Natl. Acad. Sci. U.S.A.">
        <title>Comparative genomics of biotechnologically important yeasts.</title>
        <authorList>
            <person name="Riley R."/>
            <person name="Haridas S."/>
            <person name="Wolfe K.H."/>
            <person name="Lopes M.R."/>
            <person name="Hittinger C.T."/>
            <person name="Goeker M."/>
            <person name="Salamov A.A."/>
            <person name="Wisecaver J.H."/>
            <person name="Long T.M."/>
            <person name="Calvey C.H."/>
            <person name="Aerts A.L."/>
            <person name="Barry K.W."/>
            <person name="Choi C."/>
            <person name="Clum A."/>
            <person name="Coughlan A.Y."/>
            <person name="Deshpande S."/>
            <person name="Douglass A.P."/>
            <person name="Hanson S.J."/>
            <person name="Klenk H.-P."/>
            <person name="LaButti K.M."/>
            <person name="Lapidus A."/>
            <person name="Lindquist E.A."/>
            <person name="Lipzen A.M."/>
            <person name="Meier-Kolthoff J.P."/>
            <person name="Ohm R.A."/>
            <person name="Otillar R.P."/>
            <person name="Pangilinan J.L."/>
            <person name="Peng Y."/>
            <person name="Rokas A."/>
            <person name="Rosa C.A."/>
            <person name="Scheuner C."/>
            <person name="Sibirny A.A."/>
            <person name="Slot J.C."/>
            <person name="Stielow J.B."/>
            <person name="Sun H."/>
            <person name="Kurtzman C.P."/>
            <person name="Blackwell M."/>
            <person name="Grigoriev I.V."/>
            <person name="Jeffries T.W."/>
        </authorList>
    </citation>
    <scope>NUCLEOTIDE SEQUENCE [LARGE SCALE GENOMIC DNA]</scope>
    <source>
        <strain evidence="6 7">NRRL Y-2026</strain>
    </source>
</reference>
<sequence length="781" mass="87339">MAEKDGPNSFLPGDTKGKGSEAIASDEQNNGNEEGLRKLAGHKDTANLESNLEKELHEIETDFSTLSNNFKRRRLSKNEMDFLETELNLDINSIADADFDIHLQKLMADNLTHTDEVDKKSGGLEAVVGDKGKQTVEEPETASNETVGTPQTEAHTSSEQSGVKKHEDANGANPDLGKHSKRSNAITSTTTDTYKGVSIPANSELLKSSETQSVLQAYRDLMQDPSRTSMKEVNHVNAQLSALPLLLTAPDHLSFNVQMLINTLPVLDNLATQILRIIAKGPYQKIMELVSNRESYTGIAFGNLVELFETTKRIYNSEESPFFTVENITFGLWKYGQQAPLFLKGREDTIEGTLRKVNLSTFLLATLGLIDLGFFFLNEAFLDVFCPPQNLEPSESLSLLRDKSLLDVLQKENRSVKAQRNQTKFLKAQAILYLELKTQAYISAIELGDRSKEDIIHDLFPENMDEILLRRKDPFYEAAGIKLERNSALFTPAELDFLSRCDFRKQTLLNSEADSSLMEKYEWIKFLNDLLEYVSKNVGFLIWGPKGKLSSELNRLNTLISAEATLDKANQASADSYASPSEEEGNSEDAKKRKSEDSHEQRGSDINNDSLTDTSSKSKAAKRPRANRPSTFRRIWTAEEEETLKKGLMQKGTHWTAILELYGPGGTINENLKNRSSLQLKDKARNWKIYYTKNKLPIPSYLQKAIGDSDKYKKPAAGADPLKRPGTGFRPTEFVSTEPNEYNEMFSGLLPDAKGDDKMGNGTHEEVVTSELKDLVAEAFK</sequence>
<dbReference type="GO" id="GO:0042803">
    <property type="term" value="F:protein homodimerization activity"/>
    <property type="evidence" value="ECO:0007669"/>
    <property type="project" value="InterPro"/>
</dbReference>
<dbReference type="PANTHER" id="PTHR47807">
    <property type="entry name" value="PROTEIN TBF1"/>
    <property type="match status" value="1"/>
</dbReference>
<name>A0A1E3NSC7_9ASCO</name>
<dbReference type="InterPro" id="IPR009057">
    <property type="entry name" value="Homeodomain-like_sf"/>
</dbReference>
<dbReference type="RefSeq" id="XP_019019596.1">
    <property type="nucleotide sequence ID" value="XM_019160197.1"/>
</dbReference>
<keyword evidence="3" id="KW-0131">Cell cycle</keyword>